<keyword evidence="2" id="KW-1185">Reference proteome</keyword>
<protein>
    <submittedName>
        <fullName evidence="1">Uncharacterized protein</fullName>
    </submittedName>
</protein>
<reference evidence="1 2" key="1">
    <citation type="journal article" date="2016" name="Sci. Rep.">
        <title>Metabolic traits of an uncultured archaeal lineage -MSBL1- from brine pools of the Red Sea.</title>
        <authorList>
            <person name="Mwirichia R."/>
            <person name="Alam I."/>
            <person name="Rashid M."/>
            <person name="Vinu M."/>
            <person name="Ba-Alawi W."/>
            <person name="Anthony Kamau A."/>
            <person name="Kamanda Ngugi D."/>
            <person name="Goker M."/>
            <person name="Klenk H.P."/>
            <person name="Bajic V."/>
            <person name="Stingl U."/>
        </authorList>
    </citation>
    <scope>NUCLEOTIDE SEQUENCE [LARGE SCALE GENOMIC DNA]</scope>
    <source>
        <strain evidence="1">SCGC-AAA261D19</strain>
    </source>
</reference>
<dbReference type="Pfam" id="PF13412">
    <property type="entry name" value="HTH_24"/>
    <property type="match status" value="1"/>
</dbReference>
<name>A0A133V401_9EURY</name>
<dbReference type="InterPro" id="IPR011991">
    <property type="entry name" value="ArsR-like_HTH"/>
</dbReference>
<evidence type="ECO:0000313" key="1">
    <source>
        <dbReference type="EMBL" id="KXB01178.1"/>
    </source>
</evidence>
<dbReference type="InterPro" id="IPR036390">
    <property type="entry name" value="WH_DNA-bd_sf"/>
</dbReference>
<gene>
    <name evidence="1" type="ORF">AKJ43_03570</name>
</gene>
<proteinExistence type="predicted"/>
<sequence>MKMLPGVQGKILDYLSDEEWHSASDVSRDVGVSPSTANKYLKEYLSTGLLIWKAVRPRRYLYKLARHSFREIPKKGSTREVRDKLVEALESAAKGRHYFDGVFAKYLYGLLDWYADVSLLQVEVAKSVFPRTSEALHSLFDCASVLPKGIGWGHINKALKRGPVVILGSDYDPKRASVENGIRVVKLEYFLADEFHENRREFAELYERARMRGVDEEKLHELIPALPEG</sequence>
<organism evidence="1 2">
    <name type="scientific">candidate division MSBL1 archaeon SCGC-AAA261D19</name>
    <dbReference type="NCBI Taxonomy" id="1698273"/>
    <lineage>
        <taxon>Archaea</taxon>
        <taxon>Methanobacteriati</taxon>
        <taxon>Methanobacteriota</taxon>
        <taxon>candidate division MSBL1</taxon>
    </lineage>
</organism>
<dbReference type="AlphaFoldDB" id="A0A133V401"/>
<evidence type="ECO:0000313" key="2">
    <source>
        <dbReference type="Proteomes" id="UP000070400"/>
    </source>
</evidence>
<dbReference type="CDD" id="cd00090">
    <property type="entry name" value="HTH_ARSR"/>
    <property type="match status" value="1"/>
</dbReference>
<dbReference type="PATRIC" id="fig|1698273.3.peg.741"/>
<dbReference type="Proteomes" id="UP000070400">
    <property type="component" value="Unassembled WGS sequence"/>
</dbReference>
<accession>A0A133V401</accession>
<dbReference type="EMBL" id="LHXX01000061">
    <property type="protein sequence ID" value="KXB01178.1"/>
    <property type="molecule type" value="Genomic_DNA"/>
</dbReference>
<dbReference type="SUPFAM" id="SSF46785">
    <property type="entry name" value="Winged helix' DNA-binding domain"/>
    <property type="match status" value="1"/>
</dbReference>
<comment type="caution">
    <text evidence="1">The sequence shown here is derived from an EMBL/GenBank/DDBJ whole genome shotgun (WGS) entry which is preliminary data.</text>
</comment>